<sequence>MLEDNLITLESVYGLADHILASIPSQQLQLSDSPSLAATMTQTLASPAHLKNQELINLVLSMNNALKFKDQVREEQQADFHTTLEKFQHDQLWREEDVKQDFQQQEDRLWIKDLEDSQQQNNSRIKDLEGSLLEEKKIWVEEREAREKEKTSMLMRIQEIEDEHIETTWWVSSADTKLLDRVLLHHLLNLAQVKLATMSGLPKCENAFCIMQSFLWREALASSQTTAECLQTTHTLLNVPGTSLDAATKDSSHPPPG</sequence>
<dbReference type="EMBL" id="JABBWG010000111">
    <property type="protein sequence ID" value="KAG1800601.1"/>
    <property type="molecule type" value="Genomic_DNA"/>
</dbReference>
<dbReference type="AlphaFoldDB" id="A0A9P7DQJ6"/>
<evidence type="ECO:0000313" key="1">
    <source>
        <dbReference type="EMBL" id="KAG1800601.1"/>
    </source>
</evidence>
<keyword evidence="2" id="KW-1185">Reference proteome</keyword>
<comment type="caution">
    <text evidence="1">The sequence shown here is derived from an EMBL/GenBank/DDBJ whole genome shotgun (WGS) entry which is preliminary data.</text>
</comment>
<organism evidence="1 2">
    <name type="scientific">Suillus subaureus</name>
    <dbReference type="NCBI Taxonomy" id="48587"/>
    <lineage>
        <taxon>Eukaryota</taxon>
        <taxon>Fungi</taxon>
        <taxon>Dikarya</taxon>
        <taxon>Basidiomycota</taxon>
        <taxon>Agaricomycotina</taxon>
        <taxon>Agaricomycetes</taxon>
        <taxon>Agaricomycetidae</taxon>
        <taxon>Boletales</taxon>
        <taxon>Suillineae</taxon>
        <taxon>Suillaceae</taxon>
        <taxon>Suillus</taxon>
    </lineage>
</organism>
<dbReference type="RefSeq" id="XP_041185913.1">
    <property type="nucleotide sequence ID" value="XM_041341327.1"/>
</dbReference>
<gene>
    <name evidence="1" type="ORF">BJ212DRAFT_1487935</name>
</gene>
<name>A0A9P7DQJ6_9AGAM</name>
<protein>
    <submittedName>
        <fullName evidence="1">Uncharacterized protein</fullName>
    </submittedName>
</protein>
<reference evidence="1" key="1">
    <citation type="journal article" date="2020" name="New Phytol.">
        <title>Comparative genomics reveals dynamic genome evolution in host specialist ectomycorrhizal fungi.</title>
        <authorList>
            <person name="Lofgren L.A."/>
            <person name="Nguyen N.H."/>
            <person name="Vilgalys R."/>
            <person name="Ruytinx J."/>
            <person name="Liao H.L."/>
            <person name="Branco S."/>
            <person name="Kuo A."/>
            <person name="LaButti K."/>
            <person name="Lipzen A."/>
            <person name="Andreopoulos W."/>
            <person name="Pangilinan J."/>
            <person name="Riley R."/>
            <person name="Hundley H."/>
            <person name="Na H."/>
            <person name="Barry K."/>
            <person name="Grigoriev I.V."/>
            <person name="Stajich J.E."/>
            <person name="Kennedy P.G."/>
        </authorList>
    </citation>
    <scope>NUCLEOTIDE SEQUENCE</scope>
    <source>
        <strain evidence="1">MN1</strain>
    </source>
</reference>
<accession>A0A9P7DQJ6</accession>
<dbReference type="GeneID" id="64635343"/>
<evidence type="ECO:0000313" key="2">
    <source>
        <dbReference type="Proteomes" id="UP000807769"/>
    </source>
</evidence>
<proteinExistence type="predicted"/>
<dbReference type="OrthoDB" id="2656987at2759"/>
<dbReference type="Proteomes" id="UP000807769">
    <property type="component" value="Unassembled WGS sequence"/>
</dbReference>